<dbReference type="PANTHER" id="PTHR13812">
    <property type="entry name" value="KETIMINE REDUCTASE MU-CRYSTALLIN"/>
    <property type="match status" value="1"/>
</dbReference>
<dbReference type="GO" id="GO:0005737">
    <property type="term" value="C:cytoplasm"/>
    <property type="evidence" value="ECO:0007669"/>
    <property type="project" value="TreeGrafter"/>
</dbReference>
<dbReference type="AlphaFoldDB" id="A0A1L7D5A2"/>
<dbReference type="Proteomes" id="UP000185491">
    <property type="component" value="Chromosome"/>
</dbReference>
<name>A0A1L7D5A2_9CORY</name>
<dbReference type="RefSeq" id="WP_075735320.1">
    <property type="nucleotide sequence ID" value="NZ_CP009249.1"/>
</dbReference>
<gene>
    <name evidence="1" type="ORF">CPHO_09670</name>
</gene>
<evidence type="ECO:0000313" key="1">
    <source>
        <dbReference type="EMBL" id="APT93112.1"/>
    </source>
</evidence>
<dbReference type="PANTHER" id="PTHR13812:SF19">
    <property type="entry name" value="KETIMINE REDUCTASE MU-CRYSTALLIN"/>
    <property type="match status" value="1"/>
</dbReference>
<protein>
    <submittedName>
        <fullName evidence="1">Ornithine cyclodeaminase</fullName>
    </submittedName>
</protein>
<dbReference type="PIRSF" id="PIRSF001439">
    <property type="entry name" value="CryM"/>
    <property type="match status" value="1"/>
</dbReference>
<evidence type="ECO:0000313" key="2">
    <source>
        <dbReference type="Proteomes" id="UP000185491"/>
    </source>
</evidence>
<dbReference type="KEGG" id="cpho:CPHO_09670"/>
<proteinExistence type="predicted"/>
<dbReference type="OrthoDB" id="4311033at2"/>
<dbReference type="InterPro" id="IPR003462">
    <property type="entry name" value="ODC_Mu_crystall"/>
</dbReference>
<dbReference type="Gene3D" id="3.30.1780.10">
    <property type="entry name" value="ornithine cyclodeaminase, domain 1"/>
    <property type="match status" value="1"/>
</dbReference>
<keyword evidence="2" id="KW-1185">Reference proteome</keyword>
<dbReference type="InterPro" id="IPR036291">
    <property type="entry name" value="NAD(P)-bd_dom_sf"/>
</dbReference>
<dbReference type="SUPFAM" id="SSF51735">
    <property type="entry name" value="NAD(P)-binding Rossmann-fold domains"/>
    <property type="match status" value="1"/>
</dbReference>
<organism evidence="1 2">
    <name type="scientific">Corynebacterium phocae</name>
    <dbReference type="NCBI Taxonomy" id="161895"/>
    <lineage>
        <taxon>Bacteria</taxon>
        <taxon>Bacillati</taxon>
        <taxon>Actinomycetota</taxon>
        <taxon>Actinomycetes</taxon>
        <taxon>Mycobacteriales</taxon>
        <taxon>Corynebacteriaceae</taxon>
        <taxon>Corynebacterium</taxon>
    </lineage>
</organism>
<dbReference type="Pfam" id="PF02423">
    <property type="entry name" value="OCD_Mu_crystall"/>
    <property type="match status" value="1"/>
</dbReference>
<dbReference type="InterPro" id="IPR023401">
    <property type="entry name" value="ODC_N"/>
</dbReference>
<dbReference type="Gene3D" id="3.40.50.720">
    <property type="entry name" value="NAD(P)-binding Rossmann-like Domain"/>
    <property type="match status" value="1"/>
</dbReference>
<reference evidence="1 2" key="1">
    <citation type="submission" date="2014-08" db="EMBL/GenBank/DDBJ databases">
        <title>Complete genome sequence of Corynebacterium phocae M408/89/1(T)(=DSM 44612(T)), isolated from the common seal (Phoca vitulina).</title>
        <authorList>
            <person name="Ruckert C."/>
            <person name="Albersmeier A."/>
            <person name="Winkler A."/>
            <person name="Kalinowski J."/>
        </authorList>
    </citation>
    <scope>NUCLEOTIDE SEQUENCE [LARGE SCALE GENOMIC DNA]</scope>
    <source>
        <strain evidence="1 2">M408/89/1</strain>
    </source>
</reference>
<accession>A0A1L7D5A2</accession>
<sequence length="311" mass="32509">MSLNVIDHDTVLATLTPAQAVHALRQALQDGVDPSADALRTSTQTNTGQLLSMPSANAAGFGTKLIAIAGPAAPEGVPLIQGTYVLFDGHTLAPSAVIDGVALTNLRTPAVSISCVYDLLNGGIGPLKVAIFGTGAQGRAHANTIRDTFDRAVEITFISRTQPADLDNWVEAGTTQAQAAVKEAELVICATTASEPVLGLADVRPEAVIVALGSHTPEARELSGELMAAAQVIIEDHGATLKEGGDVIQAIEEGHLAKQDLITYSQVVRQEVQLDRSRPVVFKFTGMSWEDLVIAQAIAQEAAPEGTARAR</sequence>
<dbReference type="EMBL" id="CP009249">
    <property type="protein sequence ID" value="APT93112.1"/>
    <property type="molecule type" value="Genomic_DNA"/>
</dbReference>